<feature type="compositionally biased region" description="Basic and acidic residues" evidence="1">
    <location>
        <begin position="106"/>
        <end position="126"/>
    </location>
</feature>
<organism evidence="2 3">
    <name type="scientific">Candidatus Iainarchaeum sp</name>
    <dbReference type="NCBI Taxonomy" id="3101447"/>
    <lineage>
        <taxon>Archaea</taxon>
        <taxon>Candidatus Iainarchaeota</taxon>
        <taxon>Candidatus Iainarchaeia</taxon>
        <taxon>Candidatus Iainarchaeales</taxon>
        <taxon>Candidatus Iainarchaeaceae</taxon>
        <taxon>Candidatus Iainarchaeum</taxon>
    </lineage>
</organism>
<protein>
    <submittedName>
        <fullName evidence="2">Uncharacterized protein</fullName>
    </submittedName>
</protein>
<evidence type="ECO:0000256" key="1">
    <source>
        <dbReference type="SAM" id="MobiDB-lite"/>
    </source>
</evidence>
<dbReference type="Proteomes" id="UP000226712">
    <property type="component" value="Unassembled WGS sequence"/>
</dbReference>
<sequence length="144" mass="17246">MPKKPDDRRKRTRRKNQVNPVGSLRFAGEDRPVYQRMNHKEAKLESSLGDERKTKRRQDTEKRRKNPDERRSNREERPVIKKSPGNYNVFRTTDPEFAKKIIKSNTEQHGDPHLINERTAGKDGYWEFVEKREKKGKRSYDPKQ</sequence>
<feature type="region of interest" description="Disordered" evidence="1">
    <location>
        <begin position="1"/>
        <end position="126"/>
    </location>
</feature>
<dbReference type="EMBL" id="NZBD01000010">
    <property type="protein sequence ID" value="MAG18174.1"/>
    <property type="molecule type" value="Genomic_DNA"/>
</dbReference>
<comment type="caution">
    <text evidence="2">The sequence shown here is derived from an EMBL/GenBank/DDBJ whole genome shotgun (WGS) entry which is preliminary data.</text>
</comment>
<feature type="compositionally biased region" description="Basic and acidic residues" evidence="1">
    <location>
        <begin position="27"/>
        <end position="79"/>
    </location>
</feature>
<dbReference type="AlphaFoldDB" id="A0A2D6LPX9"/>
<proteinExistence type="predicted"/>
<evidence type="ECO:0000313" key="3">
    <source>
        <dbReference type="Proteomes" id="UP000226712"/>
    </source>
</evidence>
<accession>A0A2D6LPX9</accession>
<name>A0A2D6LPX9_9ARCH</name>
<evidence type="ECO:0000313" key="2">
    <source>
        <dbReference type="EMBL" id="MAG18174.1"/>
    </source>
</evidence>
<reference evidence="3" key="1">
    <citation type="submission" date="2017-09" db="EMBL/GenBank/DDBJ databases">
        <title>The Reconstruction of 2,631 Draft Metagenome-Assembled Genomes from the Global Oceans.</title>
        <authorList>
            <person name="Tully B.J."/>
            <person name="Graham E.D."/>
            <person name="Heidelberg J.F."/>
        </authorList>
    </citation>
    <scope>NUCLEOTIDE SEQUENCE [LARGE SCALE GENOMIC DNA]</scope>
</reference>
<gene>
    <name evidence="2" type="ORF">CL944_01735</name>
</gene>